<feature type="chain" id="PRO_5040824479" evidence="1">
    <location>
        <begin position="30"/>
        <end position="160"/>
    </location>
</feature>
<proteinExistence type="predicted"/>
<evidence type="ECO:0000313" key="3">
    <source>
        <dbReference type="Proteomes" id="UP001143372"/>
    </source>
</evidence>
<dbReference type="AlphaFoldDB" id="A0A9W6J2R9"/>
<keyword evidence="1" id="KW-0732">Signal</keyword>
<dbReference type="EMBL" id="BSFI01000021">
    <property type="protein sequence ID" value="GLK69262.1"/>
    <property type="molecule type" value="Genomic_DNA"/>
</dbReference>
<dbReference type="RefSeq" id="WP_271169492.1">
    <property type="nucleotide sequence ID" value="NZ_BSFI01000021.1"/>
</dbReference>
<evidence type="ECO:0000256" key="1">
    <source>
        <dbReference type="SAM" id="SignalP"/>
    </source>
</evidence>
<sequence>MKKDRMRKKLLFAAAPLLLTVGGFVPAHALNEDVMRNILSPVLLAQNLALVCVKFDANFTRETGGQGGDADRVLDHIKDEILATMTREEAGPIVVSAAGAARAVGLGMIRALAGGSPEEQTARIRTLCKRTAKPLVKGVVDDHEGRHEFFERMLKDARQG</sequence>
<gene>
    <name evidence="2" type="ORF">GCM10008179_29000</name>
</gene>
<accession>A0A9W6J2R9</accession>
<reference evidence="2" key="2">
    <citation type="submission" date="2023-01" db="EMBL/GenBank/DDBJ databases">
        <authorList>
            <person name="Sun Q."/>
            <person name="Evtushenko L."/>
        </authorList>
    </citation>
    <scope>NUCLEOTIDE SEQUENCE</scope>
    <source>
        <strain evidence="2">VKM B-2347</strain>
    </source>
</reference>
<feature type="signal peptide" evidence="1">
    <location>
        <begin position="1"/>
        <end position="29"/>
    </location>
</feature>
<keyword evidence="3" id="KW-1185">Reference proteome</keyword>
<organism evidence="2 3">
    <name type="scientific">Hansschlegelia plantiphila</name>
    <dbReference type="NCBI Taxonomy" id="374655"/>
    <lineage>
        <taxon>Bacteria</taxon>
        <taxon>Pseudomonadati</taxon>
        <taxon>Pseudomonadota</taxon>
        <taxon>Alphaproteobacteria</taxon>
        <taxon>Hyphomicrobiales</taxon>
        <taxon>Methylopilaceae</taxon>
        <taxon>Hansschlegelia</taxon>
    </lineage>
</organism>
<name>A0A9W6J2R9_9HYPH</name>
<evidence type="ECO:0000313" key="2">
    <source>
        <dbReference type="EMBL" id="GLK69262.1"/>
    </source>
</evidence>
<protein>
    <submittedName>
        <fullName evidence="2">Uncharacterized protein</fullName>
    </submittedName>
</protein>
<comment type="caution">
    <text evidence="2">The sequence shown here is derived from an EMBL/GenBank/DDBJ whole genome shotgun (WGS) entry which is preliminary data.</text>
</comment>
<reference evidence="2" key="1">
    <citation type="journal article" date="2014" name="Int. J. Syst. Evol. Microbiol.">
        <title>Complete genome sequence of Corynebacterium casei LMG S-19264T (=DSM 44701T), isolated from a smear-ripened cheese.</title>
        <authorList>
            <consortium name="US DOE Joint Genome Institute (JGI-PGF)"/>
            <person name="Walter F."/>
            <person name="Albersmeier A."/>
            <person name="Kalinowski J."/>
            <person name="Ruckert C."/>
        </authorList>
    </citation>
    <scope>NUCLEOTIDE SEQUENCE</scope>
    <source>
        <strain evidence="2">VKM B-2347</strain>
    </source>
</reference>
<dbReference type="Proteomes" id="UP001143372">
    <property type="component" value="Unassembled WGS sequence"/>
</dbReference>